<dbReference type="InterPro" id="IPR027417">
    <property type="entry name" value="P-loop_NTPase"/>
</dbReference>
<dbReference type="KEGG" id="sgbi:P3F81_06955"/>
<dbReference type="CDD" id="cd03241">
    <property type="entry name" value="ABC_RecN"/>
    <property type="match status" value="2"/>
</dbReference>
<evidence type="ECO:0000256" key="4">
    <source>
        <dbReference type="ARBA" id="ARBA00022741"/>
    </source>
</evidence>
<evidence type="ECO:0000256" key="9">
    <source>
        <dbReference type="PIRNR" id="PIRNR003128"/>
    </source>
</evidence>
<evidence type="ECO:0000256" key="2">
    <source>
        <dbReference type="ARBA" id="ARBA00009441"/>
    </source>
</evidence>
<keyword evidence="6" id="KW-0067">ATP-binding</keyword>
<dbReference type="EMBL" id="CP120678">
    <property type="protein sequence ID" value="WIW69663.1"/>
    <property type="molecule type" value="Genomic_DNA"/>
</dbReference>
<dbReference type="RefSeq" id="WP_147669028.1">
    <property type="nucleotide sequence ID" value="NZ_CP120678.1"/>
</dbReference>
<dbReference type="InterPro" id="IPR004604">
    <property type="entry name" value="DNA_recomb/repair_RecN"/>
</dbReference>
<keyword evidence="4" id="KW-0547">Nucleotide-binding</keyword>
<keyword evidence="5 9" id="KW-0227">DNA damage</keyword>
<gene>
    <name evidence="12" type="primary">recN</name>
    <name evidence="12" type="ORF">P3F81_06955</name>
</gene>
<dbReference type="FunFam" id="3.40.50.300:FF:000356">
    <property type="entry name" value="DNA repair protein RecN"/>
    <property type="match status" value="1"/>
</dbReference>
<evidence type="ECO:0000313" key="13">
    <source>
        <dbReference type="Proteomes" id="UP001243623"/>
    </source>
</evidence>
<keyword evidence="13" id="KW-1185">Reference proteome</keyword>
<evidence type="ECO:0000256" key="6">
    <source>
        <dbReference type="ARBA" id="ARBA00022840"/>
    </source>
</evidence>
<evidence type="ECO:0000313" key="12">
    <source>
        <dbReference type="EMBL" id="WIW69663.1"/>
    </source>
</evidence>
<dbReference type="Proteomes" id="UP001243623">
    <property type="component" value="Chromosome"/>
</dbReference>
<evidence type="ECO:0000256" key="10">
    <source>
        <dbReference type="SAM" id="Coils"/>
    </source>
</evidence>
<dbReference type="FunFam" id="3.40.50.300:FF:000319">
    <property type="entry name" value="DNA repair protein RecN"/>
    <property type="match status" value="1"/>
</dbReference>
<dbReference type="PANTHER" id="PTHR11059">
    <property type="entry name" value="DNA REPAIR PROTEIN RECN"/>
    <property type="match status" value="1"/>
</dbReference>
<keyword evidence="10" id="KW-0175">Coiled coil</keyword>
<organism evidence="12 13">
    <name type="scientific">Selenobaculum gibii</name>
    <dbReference type="NCBI Taxonomy" id="3054208"/>
    <lineage>
        <taxon>Bacteria</taxon>
        <taxon>Bacillati</taxon>
        <taxon>Bacillota</taxon>
        <taxon>Negativicutes</taxon>
        <taxon>Selenomonadales</taxon>
        <taxon>Selenomonadaceae</taxon>
        <taxon>Selenobaculum</taxon>
    </lineage>
</organism>
<protein>
    <recommendedName>
        <fullName evidence="3 9">DNA repair protein RecN</fullName>
    </recommendedName>
    <alternativeName>
        <fullName evidence="8 9">Recombination protein N</fullName>
    </alternativeName>
</protein>
<dbReference type="GO" id="GO:0009432">
    <property type="term" value="P:SOS response"/>
    <property type="evidence" value="ECO:0007669"/>
    <property type="project" value="TreeGrafter"/>
</dbReference>
<evidence type="ECO:0000259" key="11">
    <source>
        <dbReference type="Pfam" id="PF02463"/>
    </source>
</evidence>
<dbReference type="NCBIfam" id="TIGR00634">
    <property type="entry name" value="recN"/>
    <property type="match status" value="1"/>
</dbReference>
<feature type="coiled-coil region" evidence="10">
    <location>
        <begin position="158"/>
        <end position="222"/>
    </location>
</feature>
<dbReference type="GO" id="GO:0006281">
    <property type="term" value="P:DNA repair"/>
    <property type="evidence" value="ECO:0007669"/>
    <property type="project" value="UniProtKB-KW"/>
</dbReference>
<evidence type="ECO:0000256" key="5">
    <source>
        <dbReference type="ARBA" id="ARBA00022763"/>
    </source>
</evidence>
<evidence type="ECO:0000256" key="8">
    <source>
        <dbReference type="ARBA" id="ARBA00033408"/>
    </source>
</evidence>
<reference evidence="12" key="1">
    <citation type="submission" date="2023-03" db="EMBL/GenBank/DDBJ databases">
        <title>Selenobaculum gbiensis gen. nov. sp. nov., a new bacterium isolated from the gut microbiota of IBD patient.</title>
        <authorList>
            <person name="Yeo S."/>
            <person name="Park H."/>
            <person name="Huh C.S."/>
        </authorList>
    </citation>
    <scope>NUCLEOTIDE SEQUENCE</scope>
    <source>
        <strain evidence="12">ICN-92133</strain>
    </source>
</reference>
<feature type="domain" description="RecF/RecN/SMC N-terminal" evidence="11">
    <location>
        <begin position="1"/>
        <end position="510"/>
    </location>
</feature>
<dbReference type="GO" id="GO:0006310">
    <property type="term" value="P:DNA recombination"/>
    <property type="evidence" value="ECO:0007669"/>
    <property type="project" value="InterPro"/>
</dbReference>
<sequence length="570" mass="64899">MLKRLTVWNFALIEQIKVDFSEGLNILTGETGAGKSIIIDALGAILGKRMSVEYIRNGMDWFRVEAVFDISNRMDIKTFLIENGIVDNEEVLIISRKVSKNAKNTIMINDCQVTLMLLKQFGELLIDVHGQHENQTLFRHENQFALVDNNDLKIKELLMQYRQIYQAWRKEVAILQKKEAESREYAQRIDMLKWQIDEIAAAKLKENEDEKLEAEIKILANAEKISDLAKKSYLLLESGDKGHVAIVPSLIELKKNIETISRYDSQVLNALKMINEAICQLEECTYEVREYGDQLDYNPEKLNKLQDRMDLIYKLRKKYGATIADVLHHYNNAKQELLEIENFDEIVSKLKSTIDLLEVNMRKLADEISQRRQAIAIQLEKSIQEHLMDLGMANVHFKIAVTRNEKLDYYGINDIEILFSANLGEQLKAIQKVASGGELSRIALAIKAVCADKEDIGVMIFDEIDTGIGGKTAQMVAEKIAMVAMHKQVLCITHLPQIACMADSHLYIEKQTYDGKTITSIKLLDDTEHLNELARMASGADITKAAMDNALEMKKNAQFKKKSMGKRGVI</sequence>
<accession>A0A9Y2ERC1</accession>
<comment type="similarity">
    <text evidence="2 9">Belongs to the RecN family.</text>
</comment>
<dbReference type="SUPFAM" id="SSF52540">
    <property type="entry name" value="P-loop containing nucleoside triphosphate hydrolases"/>
    <property type="match status" value="1"/>
</dbReference>
<evidence type="ECO:0000256" key="7">
    <source>
        <dbReference type="ARBA" id="ARBA00023204"/>
    </source>
</evidence>
<evidence type="ECO:0000256" key="1">
    <source>
        <dbReference type="ARBA" id="ARBA00003618"/>
    </source>
</evidence>
<dbReference type="InterPro" id="IPR003395">
    <property type="entry name" value="RecF/RecN/SMC_N"/>
</dbReference>
<comment type="function">
    <text evidence="1 9">May be involved in recombinational repair of damaged DNA.</text>
</comment>
<dbReference type="AlphaFoldDB" id="A0A9Y2ERC1"/>
<dbReference type="PIRSF" id="PIRSF003128">
    <property type="entry name" value="RecN"/>
    <property type="match status" value="1"/>
</dbReference>
<dbReference type="GO" id="GO:0043590">
    <property type="term" value="C:bacterial nucleoid"/>
    <property type="evidence" value="ECO:0007669"/>
    <property type="project" value="TreeGrafter"/>
</dbReference>
<evidence type="ECO:0000256" key="3">
    <source>
        <dbReference type="ARBA" id="ARBA00021315"/>
    </source>
</evidence>
<dbReference type="Pfam" id="PF02463">
    <property type="entry name" value="SMC_N"/>
    <property type="match status" value="1"/>
</dbReference>
<dbReference type="GO" id="GO:0005524">
    <property type="term" value="F:ATP binding"/>
    <property type="evidence" value="ECO:0007669"/>
    <property type="project" value="UniProtKB-KW"/>
</dbReference>
<name>A0A9Y2ERC1_9FIRM</name>
<keyword evidence="7 9" id="KW-0234">DNA repair</keyword>
<proteinExistence type="inferred from homology"/>
<dbReference type="PANTHER" id="PTHR11059:SF0">
    <property type="entry name" value="DNA REPAIR PROTEIN RECN"/>
    <property type="match status" value="1"/>
</dbReference>
<dbReference type="Gene3D" id="3.40.50.300">
    <property type="entry name" value="P-loop containing nucleotide triphosphate hydrolases"/>
    <property type="match status" value="2"/>
</dbReference>